<dbReference type="AlphaFoldDB" id="A0A8J7PDD1"/>
<sequence>MLKEIVKYPLSIQGLPESSYEYVEVKSPYSGEVVAAIGQADEKAIDMALEQAKKTFHSVLKSMPAYKRAEILNNASKLILENLEDLAKTISLEGGKPIKDARIEVSRASNTFAIAAREALSLDGEQLAMDNLAGNEARLAMVLREPVGVVAAVTPFNFPLNLVAHKLAPALAAGNTVVLKPSSNTPVSSFKLAALLAKAGLPEGALILTPCRGSKGNALVRDKRIAVLTFTGSQEVGWRLRGEVHPGVRVILELGGNAGIVVHSDADIELAAKAACRGGYAHAGQICISVQRVYVQERIYEKFLSQFSSLVGALTVGDPLDEKTDVGPMIDTGSVEKTCQWVQDAVKAGAKLVYGGQQKGNNCLTPVILADTTSDMSVVCQEVFGPVVSVMKYDTIDDALALMNDSQYGLQAAVFSSNIDVAFKLARGIDAGGVIVNDTPSFRADHMPYGGRKESGLGLEGVRYALMEMTQPKFICLNLNNQVQ</sequence>
<gene>
    <name evidence="4" type="ORF">J0M35_04450</name>
</gene>
<dbReference type="InterPro" id="IPR016161">
    <property type="entry name" value="Ald_DH/histidinol_DH"/>
</dbReference>
<dbReference type="PANTHER" id="PTHR42991">
    <property type="entry name" value="ALDEHYDE DEHYDROGENASE"/>
    <property type="match status" value="1"/>
</dbReference>
<reference evidence="4" key="1">
    <citation type="submission" date="2021-02" db="EMBL/GenBank/DDBJ databases">
        <title>Genome-Resolved Metagenomics of a Microbial Community Performing Photosynthetic Biological Nutrient Removal.</title>
        <authorList>
            <person name="Mcdaniel E.A."/>
        </authorList>
    </citation>
    <scope>NUCLEOTIDE SEQUENCE</scope>
    <source>
        <strain evidence="4">UWPOB_OBS1</strain>
    </source>
</reference>
<organism evidence="4 5">
    <name type="scientific">Candidatus Obscuribacter phosphatis</name>
    <dbReference type="NCBI Taxonomy" id="1906157"/>
    <lineage>
        <taxon>Bacteria</taxon>
        <taxon>Bacillati</taxon>
        <taxon>Candidatus Melainabacteria</taxon>
        <taxon>Candidatus Obscuribacterales</taxon>
        <taxon>Candidatus Obscuribacteraceae</taxon>
        <taxon>Candidatus Obscuribacter</taxon>
    </lineage>
</organism>
<evidence type="ECO:0000256" key="1">
    <source>
        <dbReference type="ARBA" id="ARBA00009986"/>
    </source>
</evidence>
<comment type="caution">
    <text evidence="4">The sequence shown here is derived from an EMBL/GenBank/DDBJ whole genome shotgun (WGS) entry which is preliminary data.</text>
</comment>
<accession>A0A8J7PDD1</accession>
<dbReference type="SUPFAM" id="SSF53720">
    <property type="entry name" value="ALDH-like"/>
    <property type="match status" value="1"/>
</dbReference>
<dbReference type="PANTHER" id="PTHR42991:SF1">
    <property type="entry name" value="ALDEHYDE DEHYDROGENASE"/>
    <property type="match status" value="1"/>
</dbReference>
<dbReference type="Gene3D" id="3.40.309.10">
    <property type="entry name" value="Aldehyde Dehydrogenase, Chain A, domain 2"/>
    <property type="match status" value="1"/>
</dbReference>
<comment type="similarity">
    <text evidence="1">Belongs to the aldehyde dehydrogenase family.</text>
</comment>
<dbReference type="Gene3D" id="3.40.605.10">
    <property type="entry name" value="Aldehyde Dehydrogenase, Chain A, domain 1"/>
    <property type="match status" value="1"/>
</dbReference>
<keyword evidence="2" id="KW-0560">Oxidoreductase</keyword>
<dbReference type="InterPro" id="IPR016162">
    <property type="entry name" value="Ald_DH_N"/>
</dbReference>
<evidence type="ECO:0000313" key="4">
    <source>
        <dbReference type="EMBL" id="MBN8659588.1"/>
    </source>
</evidence>
<dbReference type="InterPro" id="IPR016163">
    <property type="entry name" value="Ald_DH_C"/>
</dbReference>
<dbReference type="InterPro" id="IPR015590">
    <property type="entry name" value="Aldehyde_DH_dom"/>
</dbReference>
<name>A0A8J7PDD1_9BACT</name>
<evidence type="ECO:0000256" key="2">
    <source>
        <dbReference type="ARBA" id="ARBA00023002"/>
    </source>
</evidence>
<dbReference type="FunFam" id="3.40.309.10:FF:000009">
    <property type="entry name" value="Aldehyde dehydrogenase A"/>
    <property type="match status" value="1"/>
</dbReference>
<dbReference type="GO" id="GO:0008911">
    <property type="term" value="F:lactaldehyde dehydrogenase (NAD+) activity"/>
    <property type="evidence" value="ECO:0007669"/>
    <property type="project" value="TreeGrafter"/>
</dbReference>
<dbReference type="Pfam" id="PF00171">
    <property type="entry name" value="Aldedh"/>
    <property type="match status" value="1"/>
</dbReference>
<feature type="domain" description="Aldehyde dehydrogenase" evidence="3">
    <location>
        <begin position="18"/>
        <end position="475"/>
    </location>
</feature>
<dbReference type="InterPro" id="IPR051020">
    <property type="entry name" value="ALDH-related_metabolic_enz"/>
</dbReference>
<proteinExistence type="inferred from homology"/>
<protein>
    <submittedName>
        <fullName evidence="4">Aldehyde dehydrogenase family protein</fullName>
    </submittedName>
</protein>
<evidence type="ECO:0000259" key="3">
    <source>
        <dbReference type="Pfam" id="PF00171"/>
    </source>
</evidence>
<dbReference type="EMBL" id="JAFLCK010000004">
    <property type="protein sequence ID" value="MBN8659588.1"/>
    <property type="molecule type" value="Genomic_DNA"/>
</dbReference>
<dbReference type="Proteomes" id="UP000664277">
    <property type="component" value="Unassembled WGS sequence"/>
</dbReference>
<evidence type="ECO:0000313" key="5">
    <source>
        <dbReference type="Proteomes" id="UP000664277"/>
    </source>
</evidence>